<dbReference type="Pfam" id="PF14420">
    <property type="entry name" value="Clr5"/>
    <property type="match status" value="1"/>
</dbReference>
<evidence type="ECO:0000256" key="1">
    <source>
        <dbReference type="SAM" id="MobiDB-lite"/>
    </source>
</evidence>
<feature type="region of interest" description="Disordered" evidence="1">
    <location>
        <begin position="222"/>
        <end position="270"/>
    </location>
</feature>
<name>A0AAE0NUK8_9PEZI</name>
<dbReference type="PANTHER" id="PTHR38788:SF3">
    <property type="entry name" value="CLR5 DOMAIN-CONTAINING PROTEIN"/>
    <property type="match status" value="1"/>
</dbReference>
<feature type="region of interest" description="Disordered" evidence="1">
    <location>
        <begin position="170"/>
        <end position="198"/>
    </location>
</feature>
<comment type="caution">
    <text evidence="3">The sequence shown here is derived from an EMBL/GenBank/DDBJ whole genome shotgun (WGS) entry which is preliminary data.</text>
</comment>
<keyword evidence="4" id="KW-1185">Reference proteome</keyword>
<evidence type="ECO:0000313" key="4">
    <source>
        <dbReference type="Proteomes" id="UP001285441"/>
    </source>
</evidence>
<evidence type="ECO:0000313" key="3">
    <source>
        <dbReference type="EMBL" id="KAK3387949.1"/>
    </source>
</evidence>
<organism evidence="3 4">
    <name type="scientific">Podospora didyma</name>
    <dbReference type="NCBI Taxonomy" id="330526"/>
    <lineage>
        <taxon>Eukaryota</taxon>
        <taxon>Fungi</taxon>
        <taxon>Dikarya</taxon>
        <taxon>Ascomycota</taxon>
        <taxon>Pezizomycotina</taxon>
        <taxon>Sordariomycetes</taxon>
        <taxon>Sordariomycetidae</taxon>
        <taxon>Sordariales</taxon>
        <taxon>Podosporaceae</taxon>
        <taxon>Podospora</taxon>
    </lineage>
</organism>
<dbReference type="PANTHER" id="PTHR38788">
    <property type="entry name" value="CLR5 DOMAIN-CONTAINING PROTEIN"/>
    <property type="match status" value="1"/>
</dbReference>
<feature type="domain" description="Clr5" evidence="2">
    <location>
        <begin position="75"/>
        <end position="126"/>
    </location>
</feature>
<dbReference type="InterPro" id="IPR025676">
    <property type="entry name" value="Clr5_dom"/>
</dbReference>
<dbReference type="AlphaFoldDB" id="A0AAE0NUK8"/>
<dbReference type="EMBL" id="JAULSW010000003">
    <property type="protein sequence ID" value="KAK3387949.1"/>
    <property type="molecule type" value="Genomic_DNA"/>
</dbReference>
<feature type="compositionally biased region" description="Polar residues" evidence="1">
    <location>
        <begin position="257"/>
        <end position="270"/>
    </location>
</feature>
<evidence type="ECO:0000259" key="2">
    <source>
        <dbReference type="Pfam" id="PF14420"/>
    </source>
</evidence>
<reference evidence="3" key="1">
    <citation type="journal article" date="2023" name="Mol. Phylogenet. Evol.">
        <title>Genome-scale phylogeny and comparative genomics of the fungal order Sordariales.</title>
        <authorList>
            <person name="Hensen N."/>
            <person name="Bonometti L."/>
            <person name="Westerberg I."/>
            <person name="Brannstrom I.O."/>
            <person name="Guillou S."/>
            <person name="Cros-Aarteil S."/>
            <person name="Calhoun S."/>
            <person name="Haridas S."/>
            <person name="Kuo A."/>
            <person name="Mondo S."/>
            <person name="Pangilinan J."/>
            <person name="Riley R."/>
            <person name="LaButti K."/>
            <person name="Andreopoulos B."/>
            <person name="Lipzen A."/>
            <person name="Chen C."/>
            <person name="Yan M."/>
            <person name="Daum C."/>
            <person name="Ng V."/>
            <person name="Clum A."/>
            <person name="Steindorff A."/>
            <person name="Ohm R.A."/>
            <person name="Martin F."/>
            <person name="Silar P."/>
            <person name="Natvig D.O."/>
            <person name="Lalanne C."/>
            <person name="Gautier V."/>
            <person name="Ament-Velasquez S.L."/>
            <person name="Kruys A."/>
            <person name="Hutchinson M.I."/>
            <person name="Powell A.J."/>
            <person name="Barry K."/>
            <person name="Miller A.N."/>
            <person name="Grigoriev I.V."/>
            <person name="Debuchy R."/>
            <person name="Gladieux P."/>
            <person name="Hiltunen Thoren M."/>
            <person name="Johannesson H."/>
        </authorList>
    </citation>
    <scope>NUCLEOTIDE SEQUENCE</scope>
    <source>
        <strain evidence="3">CBS 232.78</strain>
    </source>
</reference>
<feature type="compositionally biased region" description="Polar residues" evidence="1">
    <location>
        <begin position="231"/>
        <end position="249"/>
    </location>
</feature>
<reference evidence="3" key="2">
    <citation type="submission" date="2023-06" db="EMBL/GenBank/DDBJ databases">
        <authorList>
            <consortium name="Lawrence Berkeley National Laboratory"/>
            <person name="Haridas S."/>
            <person name="Hensen N."/>
            <person name="Bonometti L."/>
            <person name="Westerberg I."/>
            <person name="Brannstrom I.O."/>
            <person name="Guillou S."/>
            <person name="Cros-Aarteil S."/>
            <person name="Calhoun S."/>
            <person name="Kuo A."/>
            <person name="Mondo S."/>
            <person name="Pangilinan J."/>
            <person name="Riley R."/>
            <person name="LaButti K."/>
            <person name="Andreopoulos B."/>
            <person name="Lipzen A."/>
            <person name="Chen C."/>
            <person name="Yanf M."/>
            <person name="Daum C."/>
            <person name="Ng V."/>
            <person name="Clum A."/>
            <person name="Steindorff A."/>
            <person name="Ohm R."/>
            <person name="Martin F."/>
            <person name="Silar P."/>
            <person name="Natvig D."/>
            <person name="Lalanne C."/>
            <person name="Gautier V."/>
            <person name="Ament-velasquez S.L."/>
            <person name="Kruys A."/>
            <person name="Hutchinson M.I."/>
            <person name="Powell A.J."/>
            <person name="Barry K."/>
            <person name="Miller A.N."/>
            <person name="Grigoriev I.V."/>
            <person name="Debuchy R."/>
            <person name="Gladieux P."/>
            <person name="Thoren M.H."/>
            <person name="Johannesson H."/>
        </authorList>
    </citation>
    <scope>NUCLEOTIDE SEQUENCE</scope>
    <source>
        <strain evidence="3">CBS 232.78</strain>
    </source>
</reference>
<accession>A0AAE0NUK8</accession>
<dbReference type="InterPro" id="IPR011990">
    <property type="entry name" value="TPR-like_helical_dom_sf"/>
</dbReference>
<feature type="compositionally biased region" description="Polar residues" evidence="1">
    <location>
        <begin position="49"/>
        <end position="62"/>
    </location>
</feature>
<dbReference type="Gene3D" id="1.25.40.10">
    <property type="entry name" value="Tetratricopeptide repeat domain"/>
    <property type="match status" value="1"/>
</dbReference>
<feature type="region of interest" description="Disordered" evidence="1">
    <location>
        <begin position="43"/>
        <end position="79"/>
    </location>
</feature>
<dbReference type="Proteomes" id="UP001285441">
    <property type="component" value="Unassembled WGS sequence"/>
</dbReference>
<sequence>MRTHQLPPMTIGISTMFPSENRAAAPANATAFALGSPPTDRIMAMGPSSPFSISPTALQDSNSPDRKSRTLQGPSAKDWAQHRERIIALYRRHPLKRVSETMRREYGFSASKRMYDKRFREWNVFKNVNSEEKGAFIKMANELDKETMSQDEVRRAVRHGRTIVGGVRRAGATDSSLLRPPVRSTKARRPSHPTQPNVIVTSPMIKEQPDFEIEPDWLHIPRPSIEEHSPRTSFSSSDLMCATPTSDTASSDDRLSTARSASNSPMPPTLSYQKQMEALAKSPPPYMTPDSKTRILEVITFSIRDYYDWQLQNIPDGVLPDDYLGHRQTEQSTKYWSDVKNALYLVKISTSSAETPDQRPDRRAWPAFIEAGDMAGGAMTTQPFDFLRNVFATLSPANTSARPELRHIILKFLATEAKNKLSPTHPIALILEELQNDESCQEISRRGLQCMIDVFNSRLGRSRAVTFKLLHSLATLLRRNGELQASADILTELLSSCRQTFGQDSDQARAVENELAHYYMTADESGPELDRALNHCMAVVKRPQFHGVAVEEENAFYEDGIAAHTMEDIAEIHQRRGDVEQCITWLERAASIALKIWGPRSLATGHIIDKVTSLQRQFGSDLLRNARRWESAIV</sequence>
<gene>
    <name evidence="3" type="ORF">B0H63DRAFT_471238</name>
</gene>
<protein>
    <recommendedName>
        <fullName evidence="2">Clr5 domain-containing protein</fullName>
    </recommendedName>
</protein>
<proteinExistence type="predicted"/>